<dbReference type="STRING" id="7897.ENSLACP00000015529"/>
<dbReference type="Ensembl" id="ENSLACT00000015637.1">
    <property type="protein sequence ID" value="ENSLACP00000015529.1"/>
    <property type="gene ID" value="ENSLACG00000013672.1"/>
</dbReference>
<reference evidence="3" key="1">
    <citation type="submission" date="2011-08" db="EMBL/GenBank/DDBJ databases">
        <title>The draft genome of Latimeria chalumnae.</title>
        <authorList>
            <person name="Di Palma F."/>
            <person name="Alfoldi J."/>
            <person name="Johnson J."/>
            <person name="Berlin A."/>
            <person name="Gnerre S."/>
            <person name="Jaffe D."/>
            <person name="MacCallum I."/>
            <person name="Young S."/>
            <person name="Walker B.J."/>
            <person name="Lander E."/>
            <person name="Lindblad-Toh K."/>
        </authorList>
    </citation>
    <scope>NUCLEOTIDE SEQUENCE [LARGE SCALE GENOMIC DNA]</scope>
    <source>
        <strain evidence="3">Wild caught</strain>
    </source>
</reference>
<dbReference type="GeneID" id="135352521"/>
<dbReference type="eggNOG" id="ENOG502SCIS">
    <property type="taxonomic scope" value="Eukaryota"/>
</dbReference>
<dbReference type="OrthoDB" id="9050450at2759"/>
<gene>
    <name evidence="2" type="primary">LOC135352521</name>
</gene>
<feature type="region of interest" description="Disordered" evidence="1">
    <location>
        <begin position="66"/>
        <end position="87"/>
    </location>
</feature>
<feature type="compositionally biased region" description="Acidic residues" evidence="1">
    <location>
        <begin position="143"/>
        <end position="154"/>
    </location>
</feature>
<reference evidence="2" key="3">
    <citation type="submission" date="2025-09" db="UniProtKB">
        <authorList>
            <consortium name="Ensembl"/>
        </authorList>
    </citation>
    <scope>IDENTIFICATION</scope>
</reference>
<dbReference type="RefSeq" id="XP_064418918.1">
    <property type="nucleotide sequence ID" value="XM_064562848.1"/>
</dbReference>
<evidence type="ECO:0000313" key="3">
    <source>
        <dbReference type="Proteomes" id="UP000008672"/>
    </source>
</evidence>
<dbReference type="Bgee" id="ENSLACG00000013672">
    <property type="expression patterns" value="Expressed in muscle tissue and 6 other cell types or tissues"/>
</dbReference>
<evidence type="ECO:0000313" key="2">
    <source>
        <dbReference type="Ensembl" id="ENSLACP00000015529.1"/>
    </source>
</evidence>
<name>H3B0V8_LATCH</name>
<proteinExistence type="predicted"/>
<sequence>MPRSSLKHQSTLGPTCSDPVKHHKHSTSRRQCHSRHKMDTMLGEVLKGIMDCLESLEARSRVPPAATSSLDFFPPLPTSTTQDLTPEPTALMSMSAPLAQVLDQSAPRPSSSRRGSEAPDLGQAGMSSTLPKRVLSPHRTSEEVDSGEDWWEGEEGLYPGEVSEAFYTSTSTDSEQGRKSDPPAQDASFRALMEKMAGVLALELSSASEADQSRFMQMLQEQSGRSRLRVPLHDIVPTMLRDICHNPTSVLPAHRRIARQYLVPNDNGPPLSSHPSAESTVALAANDQARSRQVFSSAPPEKDARRWDALGKKVYTSASLNVRISSFLAHMSQYDHDLWDEVANLCELVPADRREDVLLLAEDGREVSRALMQGAYDSCDTAARGVATGVSIRRQAWLKGSGFSAEVQQQIADLPFSGDRLFGEKTESALQELKEAKSMVRALAPLCQVPRPRPPFRPQGEAKRLFPQGQKSAGPRPFKQRRFTRPGKGTPKGGSTSLP</sequence>
<dbReference type="Gene3D" id="1.10.287.3160">
    <property type="match status" value="1"/>
</dbReference>
<reference evidence="2" key="2">
    <citation type="submission" date="2025-08" db="UniProtKB">
        <authorList>
            <consortium name="Ensembl"/>
        </authorList>
    </citation>
    <scope>IDENTIFICATION</scope>
</reference>
<dbReference type="HOGENOM" id="CLU_675367_0_0_1"/>
<organism evidence="2 3">
    <name type="scientific">Latimeria chalumnae</name>
    <name type="common">Coelacanth</name>
    <dbReference type="NCBI Taxonomy" id="7897"/>
    <lineage>
        <taxon>Eukaryota</taxon>
        <taxon>Metazoa</taxon>
        <taxon>Chordata</taxon>
        <taxon>Craniata</taxon>
        <taxon>Vertebrata</taxon>
        <taxon>Euteleostomi</taxon>
        <taxon>Coelacanthiformes</taxon>
        <taxon>Coelacanthidae</taxon>
        <taxon>Latimeria</taxon>
    </lineage>
</organism>
<dbReference type="AlphaFoldDB" id="H3B0V8"/>
<feature type="region of interest" description="Disordered" evidence="1">
    <location>
        <begin position="448"/>
        <end position="499"/>
    </location>
</feature>
<dbReference type="OMA" id="MLRDICH"/>
<protein>
    <submittedName>
        <fullName evidence="2">BBSome interacting protein 1</fullName>
    </submittedName>
</protein>
<evidence type="ECO:0000256" key="1">
    <source>
        <dbReference type="SAM" id="MobiDB-lite"/>
    </source>
</evidence>
<dbReference type="InParanoid" id="H3B0V8"/>
<keyword evidence="3" id="KW-1185">Reference proteome</keyword>
<accession>H3B0V8</accession>
<feature type="region of interest" description="Disordered" evidence="1">
    <location>
        <begin position="1"/>
        <end position="36"/>
    </location>
</feature>
<feature type="compositionally biased region" description="Basic residues" evidence="1">
    <location>
        <begin position="21"/>
        <end position="36"/>
    </location>
</feature>
<dbReference type="EMBL" id="AFYH01096495">
    <property type="status" value="NOT_ANNOTATED_CDS"/>
    <property type="molecule type" value="Genomic_DNA"/>
</dbReference>
<feature type="region of interest" description="Disordered" evidence="1">
    <location>
        <begin position="102"/>
        <end position="154"/>
    </location>
</feature>
<dbReference type="GeneTree" id="ENSGT00610000087381"/>
<dbReference type="Proteomes" id="UP000008672">
    <property type="component" value="Unassembled WGS sequence"/>
</dbReference>